<protein>
    <submittedName>
        <fullName evidence="2">Uncharacterized protein</fullName>
    </submittedName>
</protein>
<feature type="region of interest" description="Disordered" evidence="1">
    <location>
        <begin position="173"/>
        <end position="195"/>
    </location>
</feature>
<proteinExistence type="predicted"/>
<dbReference type="PANTHER" id="PTHR36456:SF1">
    <property type="entry name" value="UPF0232 PROTEIN SCO3875"/>
    <property type="match status" value="1"/>
</dbReference>
<name>A0A4Y3KNK3_9CELL</name>
<evidence type="ECO:0000313" key="3">
    <source>
        <dbReference type="Proteomes" id="UP000320461"/>
    </source>
</evidence>
<reference evidence="2 3" key="1">
    <citation type="submission" date="2019-06" db="EMBL/GenBank/DDBJ databases">
        <title>Whole genome shotgun sequence of Cellulomonas gelida NBRC 3748.</title>
        <authorList>
            <person name="Hosoyama A."/>
            <person name="Uohara A."/>
            <person name="Ohji S."/>
            <person name="Ichikawa N."/>
        </authorList>
    </citation>
    <scope>NUCLEOTIDE SEQUENCE [LARGE SCALE GENOMIC DNA]</scope>
    <source>
        <strain evidence="2 3">NBRC 3748</strain>
    </source>
</reference>
<feature type="region of interest" description="Disordered" evidence="1">
    <location>
        <begin position="1"/>
        <end position="27"/>
    </location>
</feature>
<evidence type="ECO:0000313" key="2">
    <source>
        <dbReference type="EMBL" id="GEA85622.1"/>
    </source>
</evidence>
<feature type="region of interest" description="Disordered" evidence="1">
    <location>
        <begin position="44"/>
        <end position="81"/>
    </location>
</feature>
<dbReference type="RefSeq" id="WP_229747331.1">
    <property type="nucleotide sequence ID" value="NZ_BJLQ01000041.1"/>
</dbReference>
<dbReference type="EMBL" id="BJLQ01000041">
    <property type="protein sequence ID" value="GEA85622.1"/>
    <property type="molecule type" value="Genomic_DNA"/>
</dbReference>
<dbReference type="InterPro" id="IPR007922">
    <property type="entry name" value="DciA-like"/>
</dbReference>
<sequence>MSSDQRSHPRGNPAGDQRDQPSGTHVLRDLVELLPERQVAAAALGRAKESARRRGLRPGDAPRGARREVQLGDARPGGRDPRTVGEALDALVGQLAWSPGVTAGTIQARWAELFGAEIASHTQYVSFDAGVLTMRAESTAWATNLTWTVPTMLRTLADELGEGVVVQIEVQGPGGPGFGRGPRSVKGRGVRDTYG</sequence>
<gene>
    <name evidence="2" type="ORF">CGE01nite_28730</name>
</gene>
<comment type="caution">
    <text evidence="2">The sequence shown here is derived from an EMBL/GenBank/DDBJ whole genome shotgun (WGS) entry which is preliminary data.</text>
</comment>
<dbReference type="AlphaFoldDB" id="A0A4Y3KNK3"/>
<dbReference type="Proteomes" id="UP000320461">
    <property type="component" value="Unassembled WGS sequence"/>
</dbReference>
<dbReference type="PANTHER" id="PTHR36456">
    <property type="entry name" value="UPF0232 PROTEIN SCO3875"/>
    <property type="match status" value="1"/>
</dbReference>
<keyword evidence="3" id="KW-1185">Reference proteome</keyword>
<organism evidence="2 3">
    <name type="scientific">Cellulomonas gelida</name>
    <dbReference type="NCBI Taxonomy" id="1712"/>
    <lineage>
        <taxon>Bacteria</taxon>
        <taxon>Bacillati</taxon>
        <taxon>Actinomycetota</taxon>
        <taxon>Actinomycetes</taxon>
        <taxon>Micrococcales</taxon>
        <taxon>Cellulomonadaceae</taxon>
        <taxon>Cellulomonas</taxon>
    </lineage>
</organism>
<accession>A0A4Y3KNK3</accession>
<evidence type="ECO:0000256" key="1">
    <source>
        <dbReference type="SAM" id="MobiDB-lite"/>
    </source>
</evidence>
<feature type="compositionally biased region" description="Basic and acidic residues" evidence="1">
    <location>
        <begin position="63"/>
        <end position="81"/>
    </location>
</feature>
<dbReference type="Pfam" id="PF05258">
    <property type="entry name" value="DciA"/>
    <property type="match status" value="1"/>
</dbReference>